<protein>
    <submittedName>
        <fullName evidence="2">Uncharacterized protein</fullName>
    </submittedName>
</protein>
<accession>A0ABN2L6Z4</accession>
<feature type="region of interest" description="Disordered" evidence="1">
    <location>
        <begin position="24"/>
        <end position="44"/>
    </location>
</feature>
<dbReference type="EMBL" id="BAAALS010000042">
    <property type="protein sequence ID" value="GAA1775118.1"/>
    <property type="molecule type" value="Genomic_DNA"/>
</dbReference>
<proteinExistence type="predicted"/>
<reference evidence="2 3" key="1">
    <citation type="journal article" date="2019" name="Int. J. Syst. Evol. Microbiol.">
        <title>The Global Catalogue of Microorganisms (GCM) 10K type strain sequencing project: providing services to taxonomists for standard genome sequencing and annotation.</title>
        <authorList>
            <consortium name="The Broad Institute Genomics Platform"/>
            <consortium name="The Broad Institute Genome Sequencing Center for Infectious Disease"/>
            <person name="Wu L."/>
            <person name="Ma J."/>
        </authorList>
    </citation>
    <scope>NUCLEOTIDE SEQUENCE [LARGE SCALE GENOMIC DNA]</scope>
    <source>
        <strain evidence="2 3">JCM 13249</strain>
    </source>
</reference>
<sequence>MTASPAGGQTNWPSNDHVPVAELARQQGVRPIASADELARPGTFESDDELDEFLADLYESRRADVA</sequence>
<dbReference type="Proteomes" id="UP001500655">
    <property type="component" value="Unassembled WGS sequence"/>
</dbReference>
<comment type="caution">
    <text evidence="2">The sequence shown here is derived from an EMBL/GenBank/DDBJ whole genome shotgun (WGS) entry which is preliminary data.</text>
</comment>
<evidence type="ECO:0000313" key="3">
    <source>
        <dbReference type="Proteomes" id="UP001500655"/>
    </source>
</evidence>
<evidence type="ECO:0000313" key="2">
    <source>
        <dbReference type="EMBL" id="GAA1775118.1"/>
    </source>
</evidence>
<evidence type="ECO:0000256" key="1">
    <source>
        <dbReference type="SAM" id="MobiDB-lite"/>
    </source>
</evidence>
<dbReference type="RefSeq" id="WP_344087912.1">
    <property type="nucleotide sequence ID" value="NZ_BAAALS010000042.1"/>
</dbReference>
<keyword evidence="3" id="KW-1185">Reference proteome</keyword>
<name>A0ABN2L6Z4_9ACTN</name>
<gene>
    <name evidence="2" type="ORF">GCM10009681_53380</name>
</gene>
<organism evidence="2 3">
    <name type="scientific">Luedemannella helvata</name>
    <dbReference type="NCBI Taxonomy" id="349315"/>
    <lineage>
        <taxon>Bacteria</taxon>
        <taxon>Bacillati</taxon>
        <taxon>Actinomycetota</taxon>
        <taxon>Actinomycetes</taxon>
        <taxon>Micromonosporales</taxon>
        <taxon>Micromonosporaceae</taxon>
        <taxon>Luedemannella</taxon>
    </lineage>
</organism>